<evidence type="ECO:0000313" key="1">
    <source>
        <dbReference type="EMBL" id="RHX86126.1"/>
    </source>
</evidence>
<evidence type="ECO:0000313" key="2">
    <source>
        <dbReference type="Proteomes" id="UP000266669"/>
    </source>
</evidence>
<dbReference type="Proteomes" id="UP000266669">
    <property type="component" value="Unassembled WGS sequence"/>
</dbReference>
<organism evidence="1 2">
    <name type="scientific">Leptospira stimsonii</name>
    <dbReference type="NCBI Taxonomy" id="2202203"/>
    <lineage>
        <taxon>Bacteria</taxon>
        <taxon>Pseudomonadati</taxon>
        <taxon>Spirochaetota</taxon>
        <taxon>Spirochaetia</taxon>
        <taxon>Leptospirales</taxon>
        <taxon>Leptospiraceae</taxon>
        <taxon>Leptospira</taxon>
    </lineage>
</organism>
<proteinExistence type="predicted"/>
<dbReference type="EMBL" id="QHCS01000002">
    <property type="protein sequence ID" value="RHX86126.1"/>
    <property type="molecule type" value="Genomic_DNA"/>
</dbReference>
<reference evidence="2" key="1">
    <citation type="submission" date="2018-05" db="EMBL/GenBank/DDBJ databases">
        <title>Leptospira yasudae sp. nov. and Leptospira stimsonii sp. nov., two pathogenic species of the genus Leptospira isolated from environmental sources.</title>
        <authorList>
            <person name="Casanovas-Massana A."/>
            <person name="Hamond C."/>
            <person name="Santos L.A."/>
            <person name="Hacker K.P."/>
            <person name="Balassiano I."/>
            <person name="Medeiros M.A."/>
            <person name="Reis M.G."/>
            <person name="Ko A.I."/>
            <person name="Wunder E.A."/>
        </authorList>
    </citation>
    <scope>NUCLEOTIDE SEQUENCE [LARGE SCALE GENOMIC DNA]</scope>
    <source>
        <strain evidence="2">AMB6-RJ</strain>
    </source>
</reference>
<gene>
    <name evidence="1" type="ORF">DLM78_09675</name>
</gene>
<dbReference type="AlphaFoldDB" id="A0A8B3CPM6"/>
<protein>
    <submittedName>
        <fullName evidence="1">Uncharacterized protein</fullName>
    </submittedName>
</protein>
<comment type="caution">
    <text evidence="1">The sequence shown here is derived from an EMBL/GenBank/DDBJ whole genome shotgun (WGS) entry which is preliminary data.</text>
</comment>
<sequence length="66" mass="7858">MKQKKKFPFDSSQCRILFSFFVKGKFQKVFLESESSFYFDLSSGRKNLALPFSKLVLKWIRKVLEV</sequence>
<name>A0A8B3CPM6_9LEPT</name>
<accession>A0A8B3CPM6</accession>